<comment type="caution">
    <text evidence="4">The sequence shown here is derived from an EMBL/GenBank/DDBJ whole genome shotgun (WGS) entry which is preliminary data.</text>
</comment>
<dbReference type="GO" id="GO:0004467">
    <property type="term" value="F:long-chain fatty acid-CoA ligase activity"/>
    <property type="evidence" value="ECO:0007669"/>
    <property type="project" value="TreeGrafter"/>
</dbReference>
<dbReference type="EMBL" id="SMCO01000001">
    <property type="protein sequence ID" value="TCV90448.1"/>
    <property type="molecule type" value="Genomic_DNA"/>
</dbReference>
<proteinExistence type="predicted"/>
<evidence type="ECO:0000313" key="5">
    <source>
        <dbReference type="Proteomes" id="UP000295367"/>
    </source>
</evidence>
<dbReference type="Pfam" id="PF23562">
    <property type="entry name" value="AMP-binding_C_3"/>
    <property type="match status" value="1"/>
</dbReference>
<dbReference type="RefSeq" id="WP_124947614.1">
    <property type="nucleotide sequence ID" value="NZ_BHVT01000073.1"/>
</dbReference>
<dbReference type="Gene3D" id="3.40.50.12780">
    <property type="entry name" value="N-terminal domain of ligase-like"/>
    <property type="match status" value="1"/>
</dbReference>
<dbReference type="CDD" id="cd05907">
    <property type="entry name" value="VL_LC_FACS_like"/>
    <property type="match status" value="1"/>
</dbReference>
<dbReference type="InterPro" id="IPR042099">
    <property type="entry name" value="ANL_N_sf"/>
</dbReference>
<dbReference type="Pfam" id="PF00501">
    <property type="entry name" value="AMP-binding"/>
    <property type="match status" value="1"/>
</dbReference>
<dbReference type="Proteomes" id="UP000295367">
    <property type="component" value="Unassembled WGS sequence"/>
</dbReference>
<dbReference type="GO" id="GO:0005524">
    <property type="term" value="F:ATP binding"/>
    <property type="evidence" value="ECO:0007669"/>
    <property type="project" value="UniProtKB-KW"/>
</dbReference>
<dbReference type="PROSITE" id="PS00455">
    <property type="entry name" value="AMP_BINDING"/>
    <property type="match status" value="1"/>
</dbReference>
<gene>
    <name evidence="4" type="ORF">EDC63_101421</name>
</gene>
<dbReference type="PANTHER" id="PTHR43272:SF33">
    <property type="entry name" value="AMP-BINDING DOMAIN-CONTAINING PROTEIN-RELATED"/>
    <property type="match status" value="1"/>
</dbReference>
<keyword evidence="5" id="KW-1185">Reference proteome</keyword>
<evidence type="ECO:0000256" key="2">
    <source>
        <dbReference type="ARBA" id="ARBA00022840"/>
    </source>
</evidence>
<dbReference type="OrthoDB" id="9766486at2"/>
<dbReference type="PANTHER" id="PTHR43272">
    <property type="entry name" value="LONG-CHAIN-FATTY-ACID--COA LIGASE"/>
    <property type="match status" value="1"/>
</dbReference>
<name>A0A4R3YGS8_9PROT</name>
<feature type="domain" description="AMP-dependent synthetase/ligase" evidence="3">
    <location>
        <begin position="27"/>
        <end position="434"/>
    </location>
</feature>
<organism evidence="4 5">
    <name type="scientific">Sulfurirhabdus autotrophica</name>
    <dbReference type="NCBI Taxonomy" id="1706046"/>
    <lineage>
        <taxon>Bacteria</taxon>
        <taxon>Pseudomonadati</taxon>
        <taxon>Pseudomonadota</taxon>
        <taxon>Betaproteobacteria</taxon>
        <taxon>Nitrosomonadales</taxon>
        <taxon>Sulfuricellaceae</taxon>
        <taxon>Sulfurirhabdus</taxon>
    </lineage>
</organism>
<evidence type="ECO:0000259" key="3">
    <source>
        <dbReference type="Pfam" id="PF00501"/>
    </source>
</evidence>
<accession>A0A4R3YGS8</accession>
<protein>
    <submittedName>
        <fullName evidence="4">Long-chain acyl-CoA synthetase</fullName>
    </submittedName>
</protein>
<evidence type="ECO:0000313" key="4">
    <source>
        <dbReference type="EMBL" id="TCV90448.1"/>
    </source>
</evidence>
<dbReference type="GO" id="GO:0016020">
    <property type="term" value="C:membrane"/>
    <property type="evidence" value="ECO:0007669"/>
    <property type="project" value="TreeGrafter"/>
</dbReference>
<keyword evidence="1" id="KW-0547">Nucleotide-binding</keyword>
<sequence length="610" mass="68636">MNASKTSHPDVITCEEARTLPGLFDCRVHKTPDTVAYQQFDKSEGIWQNYTWAQTYALAKRWRKSLSTEQLAEGDRVAVLMRNCLDWVCFEQAALSLGLVVIPLYTTDTAENIAYILKDSNTKLLLVGNARLWESLASLSPPPVLSRVICLQLENTEDCRQNSIICNAKEWLSQTGEEFDVSQLSPHSLASIVYTSGTTGQPKGVMLTHFNIFWDTRATLEAIPAYQSDVFLSFLPLSHMFERTTGYYLPMMAGSCVAYARSIQELGTDLLTIRPTVLIAVPRIYELFYGKIQEQLVKKGWLANFLLHQTEIFGWQQFEKTQRRGNSSILLIILWPLLRHLVADKILSKMGGRLRVAVSGGAPLFNKIANFFISMGLPLIQGYGLTEASPVISNNRLENNMPDSVGIPLSGIEYRIGENKELLIKGPNVMKGYWNRPDETKLVIDSDGWLHTGDQVKIEGNHIYILGRIKEILVTSSGEKVPPYDMEMAICQDPLFEMAMVVGEGKPYLTALLVLNQDAWEEVASVNELNPDDLMSLQSKKVTSYILTKITQLIQGFPGHARIRSVYLTLEPWTIDNSLITPTLKLKRSAIANRFAEQILQLYAKHDLPQ</sequence>
<dbReference type="AlphaFoldDB" id="A0A4R3YGS8"/>
<dbReference type="SUPFAM" id="SSF56801">
    <property type="entry name" value="Acetyl-CoA synthetase-like"/>
    <property type="match status" value="1"/>
</dbReference>
<keyword evidence="2" id="KW-0067">ATP-binding</keyword>
<dbReference type="InterPro" id="IPR020845">
    <property type="entry name" value="AMP-binding_CS"/>
</dbReference>
<evidence type="ECO:0000256" key="1">
    <source>
        <dbReference type="ARBA" id="ARBA00022741"/>
    </source>
</evidence>
<dbReference type="InterPro" id="IPR000873">
    <property type="entry name" value="AMP-dep_synth/lig_dom"/>
</dbReference>
<reference evidence="4 5" key="1">
    <citation type="submission" date="2019-03" db="EMBL/GenBank/DDBJ databases">
        <title>Genomic Encyclopedia of Type Strains, Phase IV (KMG-IV): sequencing the most valuable type-strain genomes for metagenomic binning, comparative biology and taxonomic classification.</title>
        <authorList>
            <person name="Goeker M."/>
        </authorList>
    </citation>
    <scope>NUCLEOTIDE SEQUENCE [LARGE SCALE GENOMIC DNA]</scope>
    <source>
        <strain evidence="4 5">DSM 100309</strain>
    </source>
</reference>